<comment type="caution">
    <text evidence="1">The sequence shown here is derived from an EMBL/GenBank/DDBJ whole genome shotgun (WGS) entry which is preliminary data.</text>
</comment>
<dbReference type="Proteomes" id="UP000018465">
    <property type="component" value="Unassembled WGS sequence"/>
</dbReference>
<gene>
    <name evidence="1" type="ORF">P800_03174</name>
</gene>
<evidence type="ECO:0000313" key="2">
    <source>
        <dbReference type="Proteomes" id="UP000018465"/>
    </source>
</evidence>
<sequence length="116" mass="13201">MTCHNGVQFIENSFEYSDSNNEIGESSIGFCCFGKELGGDHIENCQDQDIYGQDRIVIFGLNGCGDYIGFDYRSDVNNPKVVLMYHDQYIKDQHGQPKLKLVEVSDSFDNFLSLLR</sequence>
<name>A0ABP2Z921_ACILW</name>
<protein>
    <recommendedName>
        <fullName evidence="3">Knr4/Smi1-like domain-containing protein</fullName>
    </recommendedName>
</protein>
<evidence type="ECO:0008006" key="3">
    <source>
        <dbReference type="Google" id="ProtNLM"/>
    </source>
</evidence>
<proteinExistence type="predicted"/>
<reference evidence="1 2" key="1">
    <citation type="submission" date="2013-10" db="EMBL/GenBank/DDBJ databases">
        <title>The Genome Sequence of Acinetobacter lwoffii NIPH 512.</title>
        <authorList>
            <consortium name="The Broad Institute Genomics Platform"/>
            <consortium name="The Broad Institute Genome Sequencing Center for Infectious Disease"/>
            <person name="Cerqueira G."/>
            <person name="Feldgarden M."/>
            <person name="Courvalin P."/>
            <person name="Grillot-Courvalin C."/>
            <person name="Clermont D."/>
            <person name="Rocha E."/>
            <person name="Yoon E.-J."/>
            <person name="Nemec A."/>
            <person name="Young S.K."/>
            <person name="Zeng Q."/>
            <person name="Gargeya S."/>
            <person name="Fitzgerald M."/>
            <person name="Abouelleil A."/>
            <person name="Alvarado L."/>
            <person name="Berlin A.M."/>
            <person name="Chapman S.B."/>
            <person name="Gainer-Dewar J."/>
            <person name="Goldberg J."/>
            <person name="Gnerre S."/>
            <person name="Griggs A."/>
            <person name="Gujja S."/>
            <person name="Hansen M."/>
            <person name="Howarth C."/>
            <person name="Imamovic A."/>
            <person name="Ireland A."/>
            <person name="Larimer J."/>
            <person name="McCowan C."/>
            <person name="Murphy C."/>
            <person name="Pearson M."/>
            <person name="Poon T.W."/>
            <person name="Priest M."/>
            <person name="Roberts A."/>
            <person name="Saif S."/>
            <person name="Shea T."/>
            <person name="Sykes S."/>
            <person name="Wortman J."/>
            <person name="Nusbaum C."/>
            <person name="Birren B."/>
        </authorList>
    </citation>
    <scope>NUCLEOTIDE SEQUENCE [LARGE SCALE GENOMIC DNA]</scope>
    <source>
        <strain evidence="1 2">NIPH 512</strain>
    </source>
</reference>
<dbReference type="Pfam" id="PF14568">
    <property type="entry name" value="SUKH_6"/>
    <property type="match status" value="1"/>
</dbReference>
<keyword evidence="2" id="KW-1185">Reference proteome</keyword>
<dbReference type="SUPFAM" id="SSF160631">
    <property type="entry name" value="SMI1/KNR4-like"/>
    <property type="match status" value="1"/>
</dbReference>
<organism evidence="1 2">
    <name type="scientific">Acinetobacter lwoffii NCTC 5866 = CIP 64.10 = NIPH 512</name>
    <dbReference type="NCBI Taxonomy" id="981327"/>
    <lineage>
        <taxon>Bacteria</taxon>
        <taxon>Pseudomonadati</taxon>
        <taxon>Pseudomonadota</taxon>
        <taxon>Gammaproteobacteria</taxon>
        <taxon>Moraxellales</taxon>
        <taxon>Moraxellaceae</taxon>
        <taxon>Acinetobacter</taxon>
    </lineage>
</organism>
<evidence type="ECO:0000313" key="1">
    <source>
        <dbReference type="EMBL" id="ESJ93772.1"/>
    </source>
</evidence>
<dbReference type="EMBL" id="AYHO01000007">
    <property type="protein sequence ID" value="ESJ93772.1"/>
    <property type="molecule type" value="Genomic_DNA"/>
</dbReference>
<accession>A0ABP2Z921</accession>
<dbReference type="InterPro" id="IPR037883">
    <property type="entry name" value="Knr4/Smi1-like_sf"/>
</dbReference>